<name>A0A1H2TUN2_9PSEU</name>
<proteinExistence type="predicted"/>
<evidence type="ECO:0000313" key="3">
    <source>
        <dbReference type="Proteomes" id="UP000199515"/>
    </source>
</evidence>
<feature type="signal peptide" evidence="1">
    <location>
        <begin position="1"/>
        <end position="28"/>
    </location>
</feature>
<dbReference type="AlphaFoldDB" id="A0A1H2TUN2"/>
<evidence type="ECO:0000313" key="2">
    <source>
        <dbReference type="EMBL" id="SDW47467.1"/>
    </source>
</evidence>
<organism evidence="2 3">
    <name type="scientific">Amycolatopsis xylanica</name>
    <dbReference type="NCBI Taxonomy" id="589385"/>
    <lineage>
        <taxon>Bacteria</taxon>
        <taxon>Bacillati</taxon>
        <taxon>Actinomycetota</taxon>
        <taxon>Actinomycetes</taxon>
        <taxon>Pseudonocardiales</taxon>
        <taxon>Pseudonocardiaceae</taxon>
        <taxon>Amycolatopsis</taxon>
    </lineage>
</organism>
<reference evidence="2 3" key="1">
    <citation type="submission" date="2016-10" db="EMBL/GenBank/DDBJ databases">
        <authorList>
            <person name="de Groot N.N."/>
        </authorList>
    </citation>
    <scope>NUCLEOTIDE SEQUENCE [LARGE SCALE GENOMIC DNA]</scope>
    <source>
        <strain evidence="2 3">CPCC 202699</strain>
    </source>
</reference>
<accession>A0A1H2TUN2</accession>
<keyword evidence="3" id="KW-1185">Reference proteome</keyword>
<dbReference type="OrthoDB" id="1099523at2"/>
<sequence length="148" mass="15701">MRAWVTRCLTTAAVAGALLGSVTVGAQASTQGPAAESGRCKGFVEVERHELRNSFHSLIGTVVLYWNGTYQMNCVATFKSAAYGVATPTSAYVCTKTGGKEVCSIDKGSFRYLAETHPLKSPGCVRWGGSVTGIDGFKVEVNKPYGHC</sequence>
<gene>
    <name evidence="2" type="ORF">SAMN05421504_101687</name>
</gene>
<dbReference type="EMBL" id="FNON01000001">
    <property type="protein sequence ID" value="SDW47467.1"/>
    <property type="molecule type" value="Genomic_DNA"/>
</dbReference>
<dbReference type="Proteomes" id="UP000199515">
    <property type="component" value="Unassembled WGS sequence"/>
</dbReference>
<evidence type="ECO:0008006" key="4">
    <source>
        <dbReference type="Google" id="ProtNLM"/>
    </source>
</evidence>
<dbReference type="RefSeq" id="WP_143046964.1">
    <property type="nucleotide sequence ID" value="NZ_FNON01000001.1"/>
</dbReference>
<evidence type="ECO:0000256" key="1">
    <source>
        <dbReference type="SAM" id="SignalP"/>
    </source>
</evidence>
<keyword evidence="1" id="KW-0732">Signal</keyword>
<protein>
    <recommendedName>
        <fullName evidence="4">Secreted protein</fullName>
    </recommendedName>
</protein>
<feature type="chain" id="PRO_5011456281" description="Secreted protein" evidence="1">
    <location>
        <begin position="29"/>
        <end position="148"/>
    </location>
</feature>